<accession>A0ABP0LRM8</accession>
<protein>
    <submittedName>
        <fullName evidence="4">3-beta-glucosidase ((1-&gt;3)-beta-glucan endohydrolase) ((1-&gt;3)-beta-glucanase) (Allergen Pru a 2) (Beta-1)</fullName>
    </submittedName>
</protein>
<dbReference type="PANTHER" id="PTHR31013:SF2">
    <property type="entry name" value="THAUMATIN-LIKE PROTEIN"/>
    <property type="match status" value="1"/>
</dbReference>
<feature type="transmembrane region" description="Helical" evidence="2">
    <location>
        <begin position="461"/>
        <end position="483"/>
    </location>
</feature>
<evidence type="ECO:0000313" key="5">
    <source>
        <dbReference type="Proteomes" id="UP001642464"/>
    </source>
</evidence>
<dbReference type="EMBL" id="CAXAMM010017369">
    <property type="protein sequence ID" value="CAK9041017.1"/>
    <property type="molecule type" value="Genomic_DNA"/>
</dbReference>
<organism evidence="4 5">
    <name type="scientific">Durusdinium trenchii</name>
    <dbReference type="NCBI Taxonomy" id="1381693"/>
    <lineage>
        <taxon>Eukaryota</taxon>
        <taxon>Sar</taxon>
        <taxon>Alveolata</taxon>
        <taxon>Dinophyceae</taxon>
        <taxon>Suessiales</taxon>
        <taxon>Symbiodiniaceae</taxon>
        <taxon>Durusdinium</taxon>
    </lineage>
</organism>
<dbReference type="Gene3D" id="2.60.110.10">
    <property type="entry name" value="Thaumatin"/>
    <property type="match status" value="1"/>
</dbReference>
<dbReference type="InterPro" id="IPR037176">
    <property type="entry name" value="Osmotin/thaumatin-like_sf"/>
</dbReference>
<feature type="compositionally biased region" description="Low complexity" evidence="1">
    <location>
        <begin position="396"/>
        <end position="435"/>
    </location>
</feature>
<keyword evidence="5" id="KW-1185">Reference proteome</keyword>
<evidence type="ECO:0000256" key="3">
    <source>
        <dbReference type="SAM" id="SignalP"/>
    </source>
</evidence>
<dbReference type="PANTHER" id="PTHR31013">
    <property type="entry name" value="THAUMATIN FAMILY PROTEIN-RELATED"/>
    <property type="match status" value="1"/>
</dbReference>
<evidence type="ECO:0000256" key="1">
    <source>
        <dbReference type="SAM" id="MobiDB-lite"/>
    </source>
</evidence>
<keyword evidence="2" id="KW-0812">Transmembrane</keyword>
<reference evidence="4 5" key="1">
    <citation type="submission" date="2024-02" db="EMBL/GenBank/DDBJ databases">
        <authorList>
            <person name="Chen Y."/>
            <person name="Shah S."/>
            <person name="Dougan E. K."/>
            <person name="Thang M."/>
            <person name="Chan C."/>
        </authorList>
    </citation>
    <scope>NUCLEOTIDE SEQUENCE [LARGE SCALE GENOMIC DNA]</scope>
</reference>
<name>A0ABP0LRM8_9DINO</name>
<keyword evidence="2" id="KW-1133">Transmembrane helix</keyword>
<dbReference type="SUPFAM" id="SSF49870">
    <property type="entry name" value="Osmotin, thaumatin-like protein"/>
    <property type="match status" value="1"/>
</dbReference>
<dbReference type="PROSITE" id="PS51367">
    <property type="entry name" value="THAUMATIN_2"/>
    <property type="match status" value="1"/>
</dbReference>
<evidence type="ECO:0000256" key="2">
    <source>
        <dbReference type="SAM" id="Phobius"/>
    </source>
</evidence>
<proteinExistence type="predicted"/>
<evidence type="ECO:0000313" key="4">
    <source>
        <dbReference type="EMBL" id="CAK9041017.1"/>
    </source>
</evidence>
<sequence>MARWQLVPVVVLLVAGDERDQLQCIHLDHYPGKCPANIMKGACYSSREDVTWACMPDGIASGVNCESMQLPTEAGFYDGYCSFFEKPTTPTTTQTTTPCTVRRLRIVNRCENEPIWIAHEAARGEMGPGIQNLLIPPDSFHDFCTPDKLTGTRYWPKMLCDEDGLNCLLGSSGGPGEGCSTNGQYDQCAPPIDTKFEATFGTRGQPCSGISSKDCDFVDVSLVDGWTLPFRLTISGECSGPNNAHPSEIDCSGLSLDQCPKDEVLGNQKYNMQAHYRGYGSVAGCYSPCLKLTDPKWNNTASKGRSRTDDVAAPYCCPTPPVSPQACRTGPVARTKYVQAVHRFCPGVYAYCYDDAMGLLQCSPDSYYSLEFFCPSTIPSWNYLWVTTTRSTISTTQTRTTMTTTSRTTATRTSTSRTWTSRTSTQTTRTETTSTNNETAAEWIRTQEAAGERSLPDSAKAFYPIAGAGIGIVGLMSVGVCLLQRGSVEPRGGSDNTPLLPPE</sequence>
<dbReference type="InterPro" id="IPR001938">
    <property type="entry name" value="Thaumatin"/>
</dbReference>
<dbReference type="Pfam" id="PF00314">
    <property type="entry name" value="Thaumatin"/>
    <property type="match status" value="1"/>
</dbReference>
<dbReference type="Proteomes" id="UP001642464">
    <property type="component" value="Unassembled WGS sequence"/>
</dbReference>
<feature type="chain" id="PRO_5047042663" evidence="3">
    <location>
        <begin position="17"/>
        <end position="503"/>
    </location>
</feature>
<gene>
    <name evidence="4" type="ORF">SCF082_LOCUS23754</name>
</gene>
<feature type="region of interest" description="Disordered" evidence="1">
    <location>
        <begin position="396"/>
        <end position="437"/>
    </location>
</feature>
<feature type="signal peptide" evidence="3">
    <location>
        <begin position="1"/>
        <end position="16"/>
    </location>
</feature>
<comment type="caution">
    <text evidence="4">The sequence shown here is derived from an EMBL/GenBank/DDBJ whole genome shotgun (WGS) entry which is preliminary data.</text>
</comment>
<keyword evidence="2" id="KW-0472">Membrane</keyword>
<keyword evidence="3" id="KW-0732">Signal</keyword>